<evidence type="ECO:0000313" key="3">
    <source>
        <dbReference type="EMBL" id="CDZ44757.1"/>
    </source>
</evidence>
<gene>
    <name evidence="3" type="ORF">NGAL_HAMBI1189_05650</name>
</gene>
<name>A0A0T7GCC3_NEOGA</name>
<proteinExistence type="predicted"/>
<reference evidence="3 4" key="1">
    <citation type="submission" date="2014-08" db="EMBL/GenBank/DDBJ databases">
        <authorList>
            <person name="Chen Y.-H."/>
        </authorList>
    </citation>
    <scope>NUCLEOTIDE SEQUENCE [LARGE SCALE GENOMIC DNA]</scope>
</reference>
<feature type="signal peptide" evidence="2">
    <location>
        <begin position="1"/>
        <end position="21"/>
    </location>
</feature>
<protein>
    <recommendedName>
        <fullName evidence="5">Secreted protein</fullName>
    </recommendedName>
</protein>
<sequence length="120" mass="13372">MSYRFWSCLLVLLLGIAPAQAETLAIPLQSQPLQLAQSPSVTIGPNGVIIRRDDDRDGDRDRDRDRDRNRPRPQRYVCVVSPPPSMDRRRPFVCNAEPGRVGGRCRCSGVVGSGTLDLDR</sequence>
<dbReference type="EMBL" id="CCRK01000001">
    <property type="protein sequence ID" value="CDZ44757.1"/>
    <property type="molecule type" value="Genomic_DNA"/>
</dbReference>
<evidence type="ECO:0000256" key="1">
    <source>
        <dbReference type="SAM" id="MobiDB-lite"/>
    </source>
</evidence>
<accession>A0A0T7GCC3</accession>
<evidence type="ECO:0000313" key="4">
    <source>
        <dbReference type="Proteomes" id="UP000039660"/>
    </source>
</evidence>
<dbReference type="Proteomes" id="UP000039660">
    <property type="component" value="Unassembled WGS sequence"/>
</dbReference>
<evidence type="ECO:0000256" key="2">
    <source>
        <dbReference type="SAM" id="SignalP"/>
    </source>
</evidence>
<organism evidence="3 4">
    <name type="scientific">Neorhizobium galegae bv. officinalis</name>
    <dbReference type="NCBI Taxonomy" id="323656"/>
    <lineage>
        <taxon>Bacteria</taxon>
        <taxon>Pseudomonadati</taxon>
        <taxon>Pseudomonadota</taxon>
        <taxon>Alphaproteobacteria</taxon>
        <taxon>Hyphomicrobiales</taxon>
        <taxon>Rhizobiaceae</taxon>
        <taxon>Rhizobium/Agrobacterium group</taxon>
        <taxon>Neorhizobium</taxon>
    </lineage>
</organism>
<feature type="chain" id="PRO_5006683063" description="Secreted protein" evidence="2">
    <location>
        <begin position="22"/>
        <end position="120"/>
    </location>
</feature>
<dbReference type="AlphaFoldDB" id="A0A0T7GCC3"/>
<dbReference type="RefSeq" id="WP_046631057.1">
    <property type="nucleotide sequence ID" value="NZ_CCRK01000001.1"/>
</dbReference>
<feature type="region of interest" description="Disordered" evidence="1">
    <location>
        <begin position="34"/>
        <end position="84"/>
    </location>
</feature>
<keyword evidence="2" id="KW-0732">Signal</keyword>
<evidence type="ECO:0008006" key="5">
    <source>
        <dbReference type="Google" id="ProtNLM"/>
    </source>
</evidence>
<feature type="compositionally biased region" description="Basic and acidic residues" evidence="1">
    <location>
        <begin position="50"/>
        <end position="70"/>
    </location>
</feature>